<reference evidence="1 2" key="1">
    <citation type="submission" date="2014-04" db="EMBL/GenBank/DDBJ databases">
        <title>Whole genome sequence of 'Brachyspira hampsonii' D13-03603F2.</title>
        <authorList>
            <person name="Patterson A.H."/>
            <person name="Chaban B."/>
            <person name="Fernando C."/>
            <person name="Harding J.C."/>
            <person name="Hill J.E."/>
        </authorList>
    </citation>
    <scope>NUCLEOTIDE SEQUENCE [LARGE SCALE GENOMIC DNA]</scope>
    <source>
        <strain evidence="1 2">D13-03603F2</strain>
    </source>
</reference>
<evidence type="ECO:0000313" key="2">
    <source>
        <dbReference type="Proteomes" id="UP000238924"/>
    </source>
</evidence>
<dbReference type="CDD" id="cd06223">
    <property type="entry name" value="PRTases_typeI"/>
    <property type="match status" value="1"/>
</dbReference>
<dbReference type="SUPFAM" id="SSF53271">
    <property type="entry name" value="PRTase-like"/>
    <property type="match status" value="1"/>
</dbReference>
<name>A0ABX5B3V4_9SPIR</name>
<dbReference type="Proteomes" id="UP000238924">
    <property type="component" value="Unassembled WGS sequence"/>
</dbReference>
<dbReference type="EMBL" id="JJMJ01000210">
    <property type="protein sequence ID" value="PPS21297.1"/>
    <property type="molecule type" value="Genomic_DNA"/>
</dbReference>
<protein>
    <recommendedName>
        <fullName evidence="3">Phosphoribosyltransferase</fullName>
    </recommendedName>
</protein>
<sequence>MINFTKRPRSELWFKINDDNSIVTSTKWKDILSYNFKLDDNFWFKTHNNNYLFNLDKLSEEELDEIQLFFNDINQFIWLGLNNHIKNYFNDDNILDYCVATDFNFNFDDGTRTISGEAEFSLKYRRSEISDEEAEHYGNVLVDKIKECYNILPINQKDAYFTTIPIDIDENENNKLSFKLVKRLSYILNNNLFILKCHKPSFKDKTLNEKINIWNEIYSDTSKFKFIGKVDIIDKNVIIIDDLYQSGVSMWSYAKFLKSLGAKRVIGISAVKSLRDSDNTNV</sequence>
<comment type="caution">
    <text evidence="1">The sequence shown here is derived from an EMBL/GenBank/DDBJ whole genome shotgun (WGS) entry which is preliminary data.</text>
</comment>
<gene>
    <name evidence="1" type="ORF">DJ52_11720</name>
</gene>
<dbReference type="InterPro" id="IPR029057">
    <property type="entry name" value="PRTase-like"/>
</dbReference>
<proteinExistence type="predicted"/>
<dbReference type="InterPro" id="IPR000836">
    <property type="entry name" value="PRTase_dom"/>
</dbReference>
<dbReference type="Gene3D" id="3.40.50.2020">
    <property type="match status" value="1"/>
</dbReference>
<evidence type="ECO:0008006" key="3">
    <source>
        <dbReference type="Google" id="ProtNLM"/>
    </source>
</evidence>
<dbReference type="RefSeq" id="WP_104618953.1">
    <property type="nucleotide sequence ID" value="NZ_JAWLPZ010000008.1"/>
</dbReference>
<accession>A0ABX5B3V4</accession>
<evidence type="ECO:0000313" key="1">
    <source>
        <dbReference type="EMBL" id="PPS21297.1"/>
    </source>
</evidence>
<organism evidence="1 2">
    <name type="scientific">Brachyspira murdochii</name>
    <dbReference type="NCBI Taxonomy" id="84378"/>
    <lineage>
        <taxon>Bacteria</taxon>
        <taxon>Pseudomonadati</taxon>
        <taxon>Spirochaetota</taxon>
        <taxon>Spirochaetia</taxon>
        <taxon>Brachyspirales</taxon>
        <taxon>Brachyspiraceae</taxon>
        <taxon>Brachyspira</taxon>
    </lineage>
</organism>
<keyword evidence="2" id="KW-1185">Reference proteome</keyword>